<accession>A0A1S1V8I5</accession>
<proteinExistence type="predicted"/>
<dbReference type="AlphaFoldDB" id="A0A1S1V8I5"/>
<dbReference type="EMBL" id="MKIE01000002">
    <property type="protein sequence ID" value="OHW62931.1"/>
    <property type="molecule type" value="Genomic_DNA"/>
</dbReference>
<dbReference type="RefSeq" id="WP_071061767.1">
    <property type="nucleotide sequence ID" value="NZ_MKIE01000002.1"/>
</dbReference>
<gene>
    <name evidence="1" type="ORF">EUAN_07150</name>
</gene>
<evidence type="ECO:0000313" key="1">
    <source>
        <dbReference type="EMBL" id="OHW62931.1"/>
    </source>
</evidence>
<comment type="caution">
    <text evidence="1">The sequence shown here is derived from an EMBL/GenBank/DDBJ whole genome shotgun (WGS) entry which is preliminary data.</text>
</comment>
<name>A0A1S1V8I5_9FIRM</name>
<dbReference type="STRING" id="39480.EUAN_07150"/>
<sequence>MYTWDDFDKVVYVEDIVERERREFMEEHEAFMRRKSAVKMSVECRVENSKKKKGKKGRVYWIGKFVGEYPNYYLFQDRNGYREAFLKVDLVSGEKRVIYI</sequence>
<dbReference type="Proteomes" id="UP000180254">
    <property type="component" value="Unassembled WGS sequence"/>
</dbReference>
<protein>
    <submittedName>
        <fullName evidence="1">Uncharacterized protein</fullName>
    </submittedName>
</protein>
<keyword evidence="2" id="KW-1185">Reference proteome</keyword>
<reference evidence="1 2" key="1">
    <citation type="submission" date="2016-09" db="EMBL/GenBank/DDBJ databases">
        <title>Genome sequence of Eubacterium angustum.</title>
        <authorList>
            <person name="Poehlein A."/>
            <person name="Daniel R."/>
        </authorList>
    </citation>
    <scope>NUCLEOTIDE SEQUENCE [LARGE SCALE GENOMIC DNA]</scope>
    <source>
        <strain evidence="1 2">DSM 1989</strain>
    </source>
</reference>
<organism evidence="1 2">
    <name type="scientific">Andreesenia angusta</name>
    <dbReference type="NCBI Taxonomy" id="39480"/>
    <lineage>
        <taxon>Bacteria</taxon>
        <taxon>Bacillati</taxon>
        <taxon>Bacillota</taxon>
        <taxon>Tissierellia</taxon>
        <taxon>Tissierellales</taxon>
        <taxon>Gottschalkiaceae</taxon>
        <taxon>Andreesenia</taxon>
    </lineage>
</organism>
<evidence type="ECO:0000313" key="2">
    <source>
        <dbReference type="Proteomes" id="UP000180254"/>
    </source>
</evidence>